<reference evidence="2" key="1">
    <citation type="submission" date="2020-01" db="EMBL/GenBank/DDBJ databases">
        <title>Identification and distribution of gene clusters putatively required for synthesis of sphingolipid metabolism inhibitors in phylogenetically diverse species of the filamentous fungus Fusarium.</title>
        <authorList>
            <person name="Kim H.-S."/>
            <person name="Busman M."/>
            <person name="Brown D.W."/>
            <person name="Divon H."/>
            <person name="Uhlig S."/>
            <person name="Proctor R.H."/>
        </authorList>
    </citation>
    <scope>NUCLEOTIDE SEQUENCE</scope>
    <source>
        <strain evidence="2">NRRL 53441</strain>
    </source>
</reference>
<evidence type="ECO:0000256" key="1">
    <source>
        <dbReference type="SAM" id="SignalP"/>
    </source>
</evidence>
<comment type="caution">
    <text evidence="2">The sequence shown here is derived from an EMBL/GenBank/DDBJ whole genome shotgun (WGS) entry which is preliminary data.</text>
</comment>
<dbReference type="AlphaFoldDB" id="A0A8H4JGF4"/>
<name>A0A8H4JGF4_9HYPO</name>
<feature type="signal peptide" evidence="1">
    <location>
        <begin position="1"/>
        <end position="28"/>
    </location>
</feature>
<dbReference type="EMBL" id="JAADJG010001107">
    <property type="protein sequence ID" value="KAF4425065.1"/>
    <property type="molecule type" value="Genomic_DNA"/>
</dbReference>
<sequence>MSTLVRLTLLMSALASGLIAFASPTSLASTISVADTTSAMGPIPNPTMGVPFALAPSNNNNTFVEPTHNETALSERQVTSLAVWVTHWFPPPVCDNGICTIRSTDDLPHIKINGEGFTVGGRVFGGIYNWPSNTLSWGTNINVRFWPGFRGGSFGLQTPRIDCGDFDRSHVANSYAAAYDWTTATWSPVVWLYTGCAVL</sequence>
<feature type="chain" id="PRO_5034962922" evidence="1">
    <location>
        <begin position="29"/>
        <end position="199"/>
    </location>
</feature>
<evidence type="ECO:0000313" key="3">
    <source>
        <dbReference type="Proteomes" id="UP000605986"/>
    </source>
</evidence>
<accession>A0A8H4JGF4</accession>
<proteinExistence type="predicted"/>
<protein>
    <submittedName>
        <fullName evidence="2">Uncharacterized protein</fullName>
    </submittedName>
</protein>
<keyword evidence="3" id="KW-1185">Reference proteome</keyword>
<keyword evidence="1" id="KW-0732">Signal</keyword>
<dbReference type="Proteomes" id="UP000605986">
    <property type="component" value="Unassembled WGS sequence"/>
</dbReference>
<organism evidence="2 3">
    <name type="scientific">Fusarium austroafricanum</name>
    <dbReference type="NCBI Taxonomy" id="2364996"/>
    <lineage>
        <taxon>Eukaryota</taxon>
        <taxon>Fungi</taxon>
        <taxon>Dikarya</taxon>
        <taxon>Ascomycota</taxon>
        <taxon>Pezizomycotina</taxon>
        <taxon>Sordariomycetes</taxon>
        <taxon>Hypocreomycetidae</taxon>
        <taxon>Hypocreales</taxon>
        <taxon>Nectriaceae</taxon>
        <taxon>Fusarium</taxon>
        <taxon>Fusarium concolor species complex</taxon>
    </lineage>
</organism>
<gene>
    <name evidence="2" type="ORF">F53441_14195</name>
</gene>
<dbReference type="OrthoDB" id="5201434at2759"/>
<evidence type="ECO:0000313" key="2">
    <source>
        <dbReference type="EMBL" id="KAF4425065.1"/>
    </source>
</evidence>